<evidence type="ECO:0000259" key="7">
    <source>
        <dbReference type="Pfam" id="PF04234"/>
    </source>
</evidence>
<comment type="subcellular location">
    <subcellularLocation>
        <location evidence="1">Cell envelope</location>
    </subcellularLocation>
</comment>
<dbReference type="SUPFAM" id="SSF81296">
    <property type="entry name" value="E set domains"/>
    <property type="match status" value="1"/>
</dbReference>
<dbReference type="PANTHER" id="PTHR34820">
    <property type="entry name" value="INNER MEMBRANE PROTEIN YEBZ"/>
    <property type="match status" value="1"/>
</dbReference>
<keyword evidence="2" id="KW-0479">Metal-binding</keyword>
<accession>A0A0A0JGN7</accession>
<organism evidence="8 9">
    <name type="scientific">Knoellia sinensis KCTC 19936</name>
    <dbReference type="NCBI Taxonomy" id="1385520"/>
    <lineage>
        <taxon>Bacteria</taxon>
        <taxon>Bacillati</taxon>
        <taxon>Actinomycetota</taxon>
        <taxon>Actinomycetes</taxon>
        <taxon>Micrococcales</taxon>
        <taxon>Intrasporangiaceae</taxon>
        <taxon>Knoellia</taxon>
    </lineage>
</organism>
<keyword evidence="6" id="KW-1133">Transmembrane helix</keyword>
<comment type="caution">
    <text evidence="8">The sequence shown here is derived from an EMBL/GenBank/DDBJ whole genome shotgun (WGS) entry which is preliminary data.</text>
</comment>
<evidence type="ECO:0000313" key="9">
    <source>
        <dbReference type="Proteomes" id="UP000030002"/>
    </source>
</evidence>
<dbReference type="Gene3D" id="2.60.40.1220">
    <property type="match status" value="1"/>
</dbReference>
<reference evidence="8 9" key="1">
    <citation type="submission" date="2013-08" db="EMBL/GenBank/DDBJ databases">
        <title>The genome sequence of Knoellia sinensis.</title>
        <authorList>
            <person name="Zhu W."/>
            <person name="Wang G."/>
        </authorList>
    </citation>
    <scope>NUCLEOTIDE SEQUENCE [LARGE SCALE GENOMIC DNA]</scope>
    <source>
        <strain evidence="8 9">KCTC 19936</strain>
    </source>
</reference>
<dbReference type="eggNOG" id="COG2372">
    <property type="taxonomic scope" value="Bacteria"/>
</dbReference>
<dbReference type="GO" id="GO:0006825">
    <property type="term" value="P:copper ion transport"/>
    <property type="evidence" value="ECO:0007669"/>
    <property type="project" value="InterPro"/>
</dbReference>
<gene>
    <name evidence="8" type="ORF">N802_01680</name>
</gene>
<keyword evidence="9" id="KW-1185">Reference proteome</keyword>
<feature type="transmembrane region" description="Helical" evidence="6">
    <location>
        <begin position="162"/>
        <end position="183"/>
    </location>
</feature>
<dbReference type="Pfam" id="PF04234">
    <property type="entry name" value="CopC"/>
    <property type="match status" value="1"/>
</dbReference>
<dbReference type="AlphaFoldDB" id="A0A0A0JGN7"/>
<dbReference type="GO" id="GO:0005886">
    <property type="term" value="C:plasma membrane"/>
    <property type="evidence" value="ECO:0007669"/>
    <property type="project" value="TreeGrafter"/>
</dbReference>
<evidence type="ECO:0000256" key="2">
    <source>
        <dbReference type="ARBA" id="ARBA00022723"/>
    </source>
</evidence>
<feature type="region of interest" description="Disordered" evidence="5">
    <location>
        <begin position="119"/>
        <end position="154"/>
    </location>
</feature>
<evidence type="ECO:0000256" key="5">
    <source>
        <dbReference type="SAM" id="MobiDB-lite"/>
    </source>
</evidence>
<dbReference type="GO" id="GO:0042597">
    <property type="term" value="C:periplasmic space"/>
    <property type="evidence" value="ECO:0007669"/>
    <property type="project" value="InterPro"/>
</dbReference>
<keyword evidence="4" id="KW-0186">Copper</keyword>
<dbReference type="PANTHER" id="PTHR34820:SF4">
    <property type="entry name" value="INNER MEMBRANE PROTEIN YEBZ"/>
    <property type="match status" value="1"/>
</dbReference>
<evidence type="ECO:0000256" key="3">
    <source>
        <dbReference type="ARBA" id="ARBA00022729"/>
    </source>
</evidence>
<proteinExistence type="predicted"/>
<dbReference type="STRING" id="1385520.N802_01680"/>
<dbReference type="GO" id="GO:0046688">
    <property type="term" value="P:response to copper ion"/>
    <property type="evidence" value="ECO:0007669"/>
    <property type="project" value="InterPro"/>
</dbReference>
<sequence>MRSSIRALLLLLVATLATLGVGVLPAQAHARLLSITPTDGASLPASPTEIVLTFNEPINPEFVTVRITDGEGGDVVGEEAATDGATVTLPVGDAIAAGTYNVIYRVVSADSHPISGSARFTIEGDPQAPPATATAEAPSASVSPPSAGEAADASEEAEDIPAWVWILVFAGLVGAIGATFYAVRRDESAS</sequence>
<dbReference type="RefSeq" id="WP_052109297.1">
    <property type="nucleotide sequence ID" value="NZ_AVPJ01000001.1"/>
</dbReference>
<dbReference type="GO" id="GO:0005507">
    <property type="term" value="F:copper ion binding"/>
    <property type="evidence" value="ECO:0007669"/>
    <property type="project" value="InterPro"/>
</dbReference>
<keyword evidence="6" id="KW-0812">Transmembrane</keyword>
<keyword evidence="6" id="KW-0472">Membrane</keyword>
<dbReference type="OrthoDB" id="5242236at2"/>
<dbReference type="InterPro" id="IPR007348">
    <property type="entry name" value="CopC_dom"/>
</dbReference>
<dbReference type="InterPro" id="IPR014756">
    <property type="entry name" value="Ig_E-set"/>
</dbReference>
<dbReference type="GO" id="GO:0030313">
    <property type="term" value="C:cell envelope"/>
    <property type="evidence" value="ECO:0007669"/>
    <property type="project" value="UniProtKB-SubCell"/>
</dbReference>
<feature type="domain" description="CopC" evidence="7">
    <location>
        <begin position="29"/>
        <end position="122"/>
    </location>
</feature>
<dbReference type="Proteomes" id="UP000030002">
    <property type="component" value="Unassembled WGS sequence"/>
</dbReference>
<name>A0A0A0JGN7_9MICO</name>
<feature type="compositionally biased region" description="Low complexity" evidence="5">
    <location>
        <begin position="130"/>
        <end position="151"/>
    </location>
</feature>
<evidence type="ECO:0000313" key="8">
    <source>
        <dbReference type="EMBL" id="KGN34791.1"/>
    </source>
</evidence>
<evidence type="ECO:0000256" key="1">
    <source>
        <dbReference type="ARBA" id="ARBA00004196"/>
    </source>
</evidence>
<dbReference type="InterPro" id="IPR014755">
    <property type="entry name" value="Cu-Rt/internalin_Ig-like"/>
</dbReference>
<dbReference type="EMBL" id="AVPJ01000001">
    <property type="protein sequence ID" value="KGN34791.1"/>
    <property type="molecule type" value="Genomic_DNA"/>
</dbReference>
<evidence type="ECO:0000256" key="4">
    <source>
        <dbReference type="ARBA" id="ARBA00023008"/>
    </source>
</evidence>
<dbReference type="InterPro" id="IPR032694">
    <property type="entry name" value="CopC/D"/>
</dbReference>
<protein>
    <submittedName>
        <fullName evidence="8">Copper resistance protein CopC</fullName>
    </submittedName>
</protein>
<evidence type="ECO:0000256" key="6">
    <source>
        <dbReference type="SAM" id="Phobius"/>
    </source>
</evidence>
<keyword evidence="3" id="KW-0732">Signal</keyword>